<dbReference type="PANTHER" id="PTHR16228:SF7">
    <property type="entry name" value="SLC41A_MGTE INTEGRAL MEMBRANE DOMAIN-CONTAINING PROTEIN"/>
    <property type="match status" value="1"/>
</dbReference>
<dbReference type="InterPro" id="IPR036739">
    <property type="entry name" value="SLC41_membr_dom_sf"/>
</dbReference>
<dbReference type="InterPro" id="IPR006667">
    <property type="entry name" value="SLC41_membr_dom"/>
</dbReference>
<protein>
    <submittedName>
        <fullName evidence="11">Mg/Co/Ni transporter MgtE</fullName>
    </submittedName>
</protein>
<dbReference type="AlphaFoldDB" id="A0A346XTU3"/>
<evidence type="ECO:0000256" key="3">
    <source>
        <dbReference type="ARBA" id="ARBA00022448"/>
    </source>
</evidence>
<dbReference type="EMBL" id="CP031165">
    <property type="protein sequence ID" value="AXV05640.1"/>
    <property type="molecule type" value="Genomic_DNA"/>
</dbReference>
<comment type="subcellular location">
    <subcellularLocation>
        <location evidence="1">Membrane</location>
        <topology evidence="1">Multi-pass membrane protein</topology>
    </subcellularLocation>
</comment>
<dbReference type="RefSeq" id="WP_114590419.1">
    <property type="nucleotide sequence ID" value="NZ_CP031165.1"/>
</dbReference>
<accession>A0A346XTU3</accession>
<evidence type="ECO:0000313" key="11">
    <source>
        <dbReference type="EMBL" id="AXV05640.1"/>
    </source>
</evidence>
<dbReference type="InterPro" id="IPR045349">
    <property type="entry name" value="SLC41A1-3"/>
</dbReference>
<proteinExistence type="inferred from homology"/>
<feature type="transmembrane region" description="Helical" evidence="9">
    <location>
        <begin position="406"/>
        <end position="431"/>
    </location>
</feature>
<feature type="transmembrane region" description="Helical" evidence="9">
    <location>
        <begin position="161"/>
        <end position="184"/>
    </location>
</feature>
<evidence type="ECO:0000256" key="7">
    <source>
        <dbReference type="ARBA" id="ARBA00023065"/>
    </source>
</evidence>
<dbReference type="KEGG" id="euz:DVS28_a0939"/>
<keyword evidence="6 9" id="KW-1133">Transmembrane helix</keyword>
<dbReference type="Gene3D" id="1.10.357.20">
    <property type="entry name" value="SLC41 divalent cation transporters, integral membrane domain"/>
    <property type="match status" value="2"/>
</dbReference>
<sequence>MSPRPLSRAVAAFLAGVRALVDVLRRRARFPVLTEVLQHWLHEQRTIRQGVLALSIGIGITLMAGIVLGAMDQLLEELPGLLVLAPAAIGMRGAIFGALGARLGTGMLTGQLDGSIARRSFLGQNVEAAVVLSIVTGVVLAAAARLMGLVVGFETISFTDLVLVSMVGAVLSSLATLGVVLALTRFAERQSWDMDAIGTPIVSAAADITTLPALIVGTLTLGNDTVSGVLGWSLVVLALAAAVLGLRSSADTVRRVTRESLPILLYTAAMGILAGSVLEARKETLITSVALLVAVPPFIASSGAIGGILSARLSSQLHLGLLDPTAIPKRPAWLEGTLTVLFATVGYLAVGLLTAAAAGLLGYGGPGVVRLIGVTITAGLLAVLMIFAVGYYAATASFRFGLDPDNVGIPLVTSTMDFVGILCLTVGIVVIL</sequence>
<evidence type="ECO:0000313" key="12">
    <source>
        <dbReference type="Proteomes" id="UP000264006"/>
    </source>
</evidence>
<feature type="transmembrane region" description="Helical" evidence="9">
    <location>
        <begin position="338"/>
        <end position="363"/>
    </location>
</feature>
<keyword evidence="7" id="KW-0406">Ion transport</keyword>
<feature type="domain" description="SLC41A/MgtE integral membrane" evidence="10">
    <location>
        <begin position="295"/>
        <end position="424"/>
    </location>
</feature>
<dbReference type="GO" id="GO:0008324">
    <property type="term" value="F:monoatomic cation transmembrane transporter activity"/>
    <property type="evidence" value="ECO:0007669"/>
    <property type="project" value="InterPro"/>
</dbReference>
<evidence type="ECO:0000256" key="8">
    <source>
        <dbReference type="ARBA" id="ARBA00023136"/>
    </source>
</evidence>
<evidence type="ECO:0000256" key="1">
    <source>
        <dbReference type="ARBA" id="ARBA00004141"/>
    </source>
</evidence>
<feature type="transmembrane region" description="Helical" evidence="9">
    <location>
        <begin position="51"/>
        <end position="71"/>
    </location>
</feature>
<keyword evidence="4 9" id="KW-0812">Transmembrane</keyword>
<name>A0A346XTU3_9ACTN</name>
<comment type="similarity">
    <text evidence="2">Belongs to the SLC41A transporter family.</text>
</comment>
<dbReference type="SUPFAM" id="SSF161093">
    <property type="entry name" value="MgtE membrane domain-like"/>
    <property type="match status" value="2"/>
</dbReference>
<feature type="transmembrane region" description="Helical" evidence="9">
    <location>
        <begin position="126"/>
        <end position="149"/>
    </location>
</feature>
<feature type="transmembrane region" description="Helical" evidence="9">
    <location>
        <begin position="196"/>
        <end position="217"/>
    </location>
</feature>
<evidence type="ECO:0000256" key="5">
    <source>
        <dbReference type="ARBA" id="ARBA00022842"/>
    </source>
</evidence>
<feature type="transmembrane region" description="Helical" evidence="9">
    <location>
        <begin position="369"/>
        <end position="394"/>
    </location>
</feature>
<keyword evidence="5" id="KW-0460">Magnesium</keyword>
<organism evidence="11 12">
    <name type="scientific">Euzebya pacifica</name>
    <dbReference type="NCBI Taxonomy" id="1608957"/>
    <lineage>
        <taxon>Bacteria</taxon>
        <taxon>Bacillati</taxon>
        <taxon>Actinomycetota</taxon>
        <taxon>Nitriliruptoria</taxon>
        <taxon>Euzebyales</taxon>
    </lineage>
</organism>
<dbReference type="Proteomes" id="UP000264006">
    <property type="component" value="Chromosome"/>
</dbReference>
<evidence type="ECO:0000256" key="2">
    <source>
        <dbReference type="ARBA" id="ARBA00009749"/>
    </source>
</evidence>
<feature type="domain" description="SLC41A/MgtE integral membrane" evidence="10">
    <location>
        <begin position="86"/>
        <end position="215"/>
    </location>
</feature>
<evidence type="ECO:0000259" key="10">
    <source>
        <dbReference type="Pfam" id="PF01769"/>
    </source>
</evidence>
<keyword evidence="8 9" id="KW-0472">Membrane</keyword>
<dbReference type="OrthoDB" id="5241706at2"/>
<keyword evidence="3" id="KW-0813">Transport</keyword>
<evidence type="ECO:0000256" key="6">
    <source>
        <dbReference type="ARBA" id="ARBA00022989"/>
    </source>
</evidence>
<feature type="transmembrane region" description="Helical" evidence="9">
    <location>
        <begin position="229"/>
        <end position="248"/>
    </location>
</feature>
<dbReference type="Pfam" id="PF01769">
    <property type="entry name" value="MgtE"/>
    <property type="match status" value="2"/>
</dbReference>
<feature type="transmembrane region" description="Helical" evidence="9">
    <location>
        <begin position="83"/>
        <end position="105"/>
    </location>
</feature>
<feature type="transmembrane region" description="Helical" evidence="9">
    <location>
        <begin position="284"/>
        <end position="309"/>
    </location>
</feature>
<keyword evidence="12" id="KW-1185">Reference proteome</keyword>
<gene>
    <name evidence="11" type="ORF">DVS28_a0939</name>
</gene>
<evidence type="ECO:0000256" key="4">
    <source>
        <dbReference type="ARBA" id="ARBA00022692"/>
    </source>
</evidence>
<dbReference type="PANTHER" id="PTHR16228">
    <property type="entry name" value="DIVALENT CATION TRANSPORTER SOLUTE CARRIER FAMILY 41"/>
    <property type="match status" value="1"/>
</dbReference>
<reference evidence="11 12" key="1">
    <citation type="submission" date="2018-09" db="EMBL/GenBank/DDBJ databases">
        <title>Complete genome sequence of Euzebya sp. DY32-46 isolated from seawater of Pacific Ocean.</title>
        <authorList>
            <person name="Xu L."/>
            <person name="Wu Y.-H."/>
            <person name="Xu X.-W."/>
        </authorList>
    </citation>
    <scope>NUCLEOTIDE SEQUENCE [LARGE SCALE GENOMIC DNA]</scope>
    <source>
        <strain evidence="11 12">DY32-46</strain>
    </source>
</reference>
<evidence type="ECO:0000256" key="9">
    <source>
        <dbReference type="SAM" id="Phobius"/>
    </source>
</evidence>
<dbReference type="GO" id="GO:0016020">
    <property type="term" value="C:membrane"/>
    <property type="evidence" value="ECO:0007669"/>
    <property type="project" value="UniProtKB-SubCell"/>
</dbReference>